<evidence type="ECO:0000313" key="12">
    <source>
        <dbReference type="EMBL" id="QLI47677.1"/>
    </source>
</evidence>
<evidence type="ECO:0000256" key="4">
    <source>
        <dbReference type="ARBA" id="ARBA00022595"/>
    </source>
</evidence>
<keyword evidence="7 11" id="KW-1164">Virus endocytosis by host</keyword>
<dbReference type="Gene3D" id="3.90.1620.10">
    <property type="entry name" value="adenovirus 2 penton base, domain 2"/>
    <property type="match status" value="1"/>
</dbReference>
<evidence type="ECO:0000256" key="3">
    <source>
        <dbReference type="ARBA" id="ARBA00022581"/>
    </source>
</evidence>
<keyword evidence="4 11" id="KW-1162">Viral penetration into host cytoplasm</keyword>
<organism evidence="12">
    <name type="scientific">Adenoviridae sp</name>
    <dbReference type="NCBI Taxonomy" id="2558248"/>
    <lineage>
        <taxon>Viruses</taxon>
        <taxon>Varidnaviria</taxon>
        <taxon>Bamfordvirae</taxon>
        <taxon>Preplasmiviricota</taxon>
        <taxon>Polisuviricotina</taxon>
        <taxon>Pharingeaviricetes</taxon>
        <taxon>Rowavirales</taxon>
        <taxon>Adenoviridae</taxon>
    </lineage>
</organism>
<evidence type="ECO:0000256" key="2">
    <source>
        <dbReference type="ARBA" id="ARBA00022562"/>
    </source>
</evidence>
<proteinExistence type="evidence at transcript level"/>
<dbReference type="GO" id="GO:0019062">
    <property type="term" value="P:virion attachment to host cell"/>
    <property type="evidence" value="ECO:0007669"/>
    <property type="project" value="UniProtKB-UniRule"/>
</dbReference>
<sequence>MTVAHLRQMETYVPPPRIMAPTEGRTSITYPPFAPLQDTTKIFFIDNKTSDIQSLNYDNDHSNYYTNIIHNADLSPEAAANQNINLDERSRWVGNLSTNLKTNCPNITEYNNSSSFRALLMVDKTNPADPVYQWFDLSLPEGNYTLNEVIDLMNNAIIDNYLAYGRQKGVLVSDIGVKFDTRNFGLGQDPVTTLVTPGKYTYKAFHPDIVLLPNCAVDFSQSRLSNILGIRKRKPYQSGFVITYDDLQGGNIPALLDLNVYPGKTQPLSADDDGVSYNVVSGENGGWSTLYRSWALAYHNNGPIRSATLLTVPDVTGGLGQLYWSLPNAFKAPITFSDNSSSTDTLPVIGMELFPLQQKLVYNTGAVYSQLVEQMTNATLIFNRFPNNQILMQPPYGTVTWISDNLPSVTDHGDQPVKNILTGVQRICVTDDRRRPCPYIYKSLARVTPKVASSATLQ</sequence>
<gene>
    <name evidence="11" type="primary">L2</name>
</gene>
<evidence type="ECO:0000256" key="9">
    <source>
        <dbReference type="ARBA" id="ARBA00023275"/>
    </source>
</evidence>
<comment type="miscellaneous">
    <text evidence="11">All late proteins expressed from the major late promoter are produced by alternative splicing and alternative polyadenylation of the same gene giving rise to non-overlapping ORFs. A leader sequence is present in the N-terminus of all these mRNAs and is recognized by the viral shutoff protein to provide expression although conventional translation via ribosome scanning from the cap has been shut off in the host cell.</text>
</comment>
<dbReference type="Gene3D" id="2.60.120.550">
    <property type="entry name" value="Penton protein, domain 1"/>
    <property type="match status" value="1"/>
</dbReference>
<accession>A0A7D5Q342</accession>
<evidence type="ECO:0000256" key="11">
    <source>
        <dbReference type="HAMAP-Rule" id="MF_04052"/>
    </source>
</evidence>
<comment type="caution">
    <text evidence="11">Lacks conserved residue(s) required for the propagation of feature annotation.</text>
</comment>
<keyword evidence="10 11" id="KW-1160">Virus entry into host cell</keyword>
<dbReference type="GO" id="GO:0005198">
    <property type="term" value="F:structural molecule activity"/>
    <property type="evidence" value="ECO:0007669"/>
    <property type="project" value="UniProtKB-UniRule"/>
</dbReference>
<reference evidence="12" key="1">
    <citation type="submission" date="2020-01" db="EMBL/GenBank/DDBJ databases">
        <title>Viral genomes from wild and zoo birds in China.</title>
        <authorList>
            <person name="Yang Z."/>
            <person name="Shan T."/>
            <person name="Yang S."/>
            <person name="Zhang W."/>
        </authorList>
    </citation>
    <scope>NUCLEOTIDE SEQUENCE</scope>
    <source>
        <strain evidence="12">Par083ade1</strain>
    </source>
</reference>
<keyword evidence="5 11" id="KW-1161">Viral attachment to host cell</keyword>
<dbReference type="Pfam" id="PF01686">
    <property type="entry name" value="Adeno_Penton_B"/>
    <property type="match status" value="1"/>
</dbReference>
<dbReference type="GO" id="GO:0075509">
    <property type="term" value="P:endocytosis involved in viral entry into host cell"/>
    <property type="evidence" value="ECO:0007669"/>
    <property type="project" value="UniProtKB-KW"/>
</dbReference>
<comment type="similarity">
    <text evidence="11">Belongs to the adenoviridae penton family.</text>
</comment>
<evidence type="ECO:0000256" key="8">
    <source>
        <dbReference type="ARBA" id="ARBA00022921"/>
    </source>
</evidence>
<dbReference type="HAMAP" id="MF_04052">
    <property type="entry name" value="ADV_CAPSP"/>
    <property type="match status" value="1"/>
</dbReference>
<keyword evidence="1 11" id="KW-0167">Capsid protein</keyword>
<evidence type="ECO:0000256" key="7">
    <source>
        <dbReference type="ARBA" id="ARBA00022890"/>
    </source>
</evidence>
<comment type="induction">
    <text evidence="11">Expressed in the late phase of the viral replicative cycle.</text>
</comment>
<comment type="subcellular location">
    <subcellularLocation>
        <location evidence="11">Virion</location>
    </subcellularLocation>
    <subcellularLocation>
        <location evidence="11">Host nucleus</location>
    </subcellularLocation>
    <text evidence="11">Located at each vertex of the virion.</text>
</comment>
<comment type="subunit">
    <text evidence="11">Interacts with the fiber protein (via N-terminal tail region). Interacts with the capsid vertex protein; this interaction binds the penton base to neighboring peripentonal hexons.</text>
</comment>
<dbReference type="GO" id="GO:0039623">
    <property type="term" value="C:T=25 icosahedral viral capsid"/>
    <property type="evidence" value="ECO:0007669"/>
    <property type="project" value="UniProtKB-UniRule"/>
</dbReference>
<keyword evidence="8 11" id="KW-0426">Late protein</keyword>
<evidence type="ECO:0000256" key="1">
    <source>
        <dbReference type="ARBA" id="ARBA00022561"/>
    </source>
</evidence>
<keyword evidence="3 11" id="KW-0945">Host-virus interaction</keyword>
<keyword evidence="2 11" id="KW-1048">Host nucleus</keyword>
<evidence type="ECO:0000256" key="5">
    <source>
        <dbReference type="ARBA" id="ARBA00022804"/>
    </source>
</evidence>
<keyword evidence="6 11" id="KW-0946">Virion</keyword>
<keyword evidence="9 11" id="KW-1148">T=25 icosahedral capsid protein</keyword>
<dbReference type="InterPro" id="IPR002605">
    <property type="entry name" value="Adeno_Penton_B"/>
</dbReference>
<protein>
    <recommendedName>
        <fullName evidence="11">Penton protein</fullName>
        <shortName evidence="11">CP-P</shortName>
    </recommendedName>
    <alternativeName>
        <fullName evidence="11">Penton base protein</fullName>
    </alternativeName>
    <alternativeName>
        <fullName evidence="11">Protein III</fullName>
    </alternativeName>
</protein>
<dbReference type="GO" id="GO:0042025">
    <property type="term" value="C:host cell nucleus"/>
    <property type="evidence" value="ECO:0007669"/>
    <property type="project" value="UniProtKB-SubCell"/>
</dbReference>
<dbReference type="EMBL" id="MT138098">
    <property type="protein sequence ID" value="QLI47677.1"/>
    <property type="molecule type" value="Genomic_DNA"/>
</dbReference>
<evidence type="ECO:0000256" key="10">
    <source>
        <dbReference type="ARBA" id="ARBA00023296"/>
    </source>
</evidence>
<comment type="function">
    <text evidence="11">Major capsid protein that self-associates to form penton base pentamers, each in the shape of a pentagon, situated at the 12 vertices of the pseudo T=25 capsid. Involved in virus secondary attachment to host cell after initial attachment by the fiber protein, and in endocytosis of virions. As the virus enters the host cell, penton proteins are shed concomitant with virion acidification in the endosome.</text>
</comment>
<evidence type="ECO:0000256" key="6">
    <source>
        <dbReference type="ARBA" id="ARBA00022844"/>
    </source>
</evidence>
<name>A0A7D5Q342_9ADEN</name>